<gene>
    <name evidence="2" type="ORF">C7B77_01525</name>
</gene>
<protein>
    <recommendedName>
        <fullName evidence="1">N-acetyltransferase domain-containing protein</fullName>
    </recommendedName>
</protein>
<dbReference type="CDD" id="cd04301">
    <property type="entry name" value="NAT_SF"/>
    <property type="match status" value="1"/>
</dbReference>
<dbReference type="Pfam" id="PF00583">
    <property type="entry name" value="Acetyltransf_1"/>
    <property type="match status" value="1"/>
</dbReference>
<comment type="caution">
    <text evidence="2">The sequence shown here is derived from an EMBL/GenBank/DDBJ whole genome shotgun (WGS) entry which is preliminary data.</text>
</comment>
<organism evidence="2 3">
    <name type="scientific">Chamaesiphon polymorphus CCALA 037</name>
    <dbReference type="NCBI Taxonomy" id="2107692"/>
    <lineage>
        <taxon>Bacteria</taxon>
        <taxon>Bacillati</taxon>
        <taxon>Cyanobacteriota</taxon>
        <taxon>Cyanophyceae</taxon>
        <taxon>Gomontiellales</taxon>
        <taxon>Chamaesiphonaceae</taxon>
        <taxon>Chamaesiphon</taxon>
    </lineage>
</organism>
<dbReference type="RefSeq" id="WP_106299636.1">
    <property type="nucleotide sequence ID" value="NZ_PVWO01000009.1"/>
</dbReference>
<dbReference type="Gene3D" id="3.40.630.30">
    <property type="match status" value="1"/>
</dbReference>
<dbReference type="PANTHER" id="PTHR43305:SF1">
    <property type="entry name" value="FAMILY N-ACETYLTRANSFERASE, PUTATIVE (AFU_ORTHOLOGUE AFUA_2G01380)-RELATED"/>
    <property type="match status" value="1"/>
</dbReference>
<keyword evidence="3" id="KW-1185">Reference proteome</keyword>
<dbReference type="Proteomes" id="UP000238937">
    <property type="component" value="Unassembled WGS sequence"/>
</dbReference>
<name>A0A2T1GN07_9CYAN</name>
<dbReference type="InterPro" id="IPR000182">
    <property type="entry name" value="GNAT_dom"/>
</dbReference>
<dbReference type="PROSITE" id="PS51186">
    <property type="entry name" value="GNAT"/>
    <property type="match status" value="1"/>
</dbReference>
<evidence type="ECO:0000313" key="3">
    <source>
        <dbReference type="Proteomes" id="UP000238937"/>
    </source>
</evidence>
<dbReference type="EMBL" id="PVWO01000009">
    <property type="protein sequence ID" value="PSB59275.1"/>
    <property type="molecule type" value="Genomic_DNA"/>
</dbReference>
<dbReference type="OrthoDB" id="9803233at2"/>
<accession>A0A2T1GN07</accession>
<proteinExistence type="predicted"/>
<dbReference type="AlphaFoldDB" id="A0A2T1GN07"/>
<reference evidence="2 3" key="1">
    <citation type="submission" date="2018-03" db="EMBL/GenBank/DDBJ databases">
        <title>The ancient ancestry and fast evolution of plastids.</title>
        <authorList>
            <person name="Moore K.R."/>
            <person name="Magnabosco C."/>
            <person name="Momper L."/>
            <person name="Gold D.A."/>
            <person name="Bosak T."/>
            <person name="Fournier G.P."/>
        </authorList>
    </citation>
    <scope>NUCLEOTIDE SEQUENCE [LARGE SCALE GENOMIC DNA]</scope>
    <source>
        <strain evidence="2 3">CCALA 037</strain>
    </source>
</reference>
<dbReference type="InterPro" id="IPR052777">
    <property type="entry name" value="Acetyltransferase_Enz"/>
</dbReference>
<dbReference type="InterPro" id="IPR016181">
    <property type="entry name" value="Acyl_CoA_acyltransferase"/>
</dbReference>
<sequence length="169" mass="19395">MLDLIPYQPAYLLQLRELFIEHLESAKTLAQAEYSVTIDVPNTIERELTDEALAKLYSPPTGALMLARIDREIVGCAAIKQLEPQICELCRMYVKPAYRRQGVARALLERSIAIAQSAHYRAMRLDTPRFASAAHQLYADYEFVEIPPYSGTKIPLDRQAYWLYMERSL</sequence>
<dbReference type="PANTHER" id="PTHR43305">
    <property type="entry name" value="FAMILY N-ACETYLTRANSFERASE, PUTATIVE (AFU_ORTHOLOGUE AFUA_2G01380)-RELATED"/>
    <property type="match status" value="1"/>
</dbReference>
<dbReference type="GO" id="GO:0016747">
    <property type="term" value="F:acyltransferase activity, transferring groups other than amino-acyl groups"/>
    <property type="evidence" value="ECO:0007669"/>
    <property type="project" value="InterPro"/>
</dbReference>
<evidence type="ECO:0000259" key="1">
    <source>
        <dbReference type="PROSITE" id="PS51186"/>
    </source>
</evidence>
<evidence type="ECO:0000313" key="2">
    <source>
        <dbReference type="EMBL" id="PSB59275.1"/>
    </source>
</evidence>
<dbReference type="SUPFAM" id="SSF55729">
    <property type="entry name" value="Acyl-CoA N-acyltransferases (Nat)"/>
    <property type="match status" value="1"/>
</dbReference>
<feature type="domain" description="N-acetyltransferase" evidence="1">
    <location>
        <begin position="13"/>
        <end position="169"/>
    </location>
</feature>